<dbReference type="Pfam" id="PF02182">
    <property type="entry name" value="SAD_SRA"/>
    <property type="match status" value="1"/>
</dbReference>
<evidence type="ECO:0000256" key="2">
    <source>
        <dbReference type="ARBA" id="ARBA00022454"/>
    </source>
</evidence>
<dbReference type="InterPro" id="IPR036987">
    <property type="entry name" value="SRA-YDG_sf"/>
</dbReference>
<evidence type="ECO:0000256" key="5">
    <source>
        <dbReference type="ARBA" id="ARBA00022691"/>
    </source>
</evidence>
<evidence type="ECO:0000256" key="4">
    <source>
        <dbReference type="ARBA" id="ARBA00022679"/>
    </source>
</evidence>
<dbReference type="GO" id="GO:0032259">
    <property type="term" value="P:methylation"/>
    <property type="evidence" value="ECO:0007669"/>
    <property type="project" value="UniProtKB-KW"/>
</dbReference>
<feature type="region of interest" description="Disordered" evidence="9">
    <location>
        <begin position="130"/>
        <end position="150"/>
    </location>
</feature>
<reference evidence="14 15" key="1">
    <citation type="submission" date="2020-10" db="EMBL/GenBank/DDBJ databases">
        <title>The Coptis chinensis genome and diversification of protoberbering-type alkaloids.</title>
        <authorList>
            <person name="Wang B."/>
            <person name="Shu S."/>
            <person name="Song C."/>
            <person name="Liu Y."/>
        </authorList>
    </citation>
    <scope>NUCLEOTIDE SEQUENCE [LARGE SCALE GENOMIC DNA]</scope>
    <source>
        <strain evidence="14">HL-2020</strain>
        <tissue evidence="14">Leaf</tissue>
    </source>
</reference>
<comment type="caution">
    <text evidence="14">The sequence shown here is derived from an EMBL/GenBank/DDBJ whole genome shotgun (WGS) entry which is preliminary data.</text>
</comment>
<protein>
    <submittedName>
        <fullName evidence="14">Uncharacterized protein</fullName>
    </submittedName>
</protein>
<feature type="domain" description="Post-SET" evidence="12">
    <location>
        <begin position="720"/>
        <end position="736"/>
    </location>
</feature>
<dbReference type="SMART" id="SM00468">
    <property type="entry name" value="PreSET"/>
    <property type="match status" value="1"/>
</dbReference>
<dbReference type="Gene3D" id="2.170.270.10">
    <property type="entry name" value="SET domain"/>
    <property type="match status" value="1"/>
</dbReference>
<keyword evidence="4" id="KW-0808">Transferase</keyword>
<evidence type="ECO:0000256" key="7">
    <source>
        <dbReference type="ARBA" id="ARBA00023242"/>
    </source>
</evidence>
<dbReference type="Proteomes" id="UP000631114">
    <property type="component" value="Unassembled WGS sequence"/>
</dbReference>
<dbReference type="PANTHER" id="PTHR45660">
    <property type="entry name" value="HISTONE-LYSINE N-METHYLTRANSFERASE SETMAR"/>
    <property type="match status" value="1"/>
</dbReference>
<proteinExistence type="predicted"/>
<keyword evidence="2" id="KW-0158">Chromosome</keyword>
<keyword evidence="7 8" id="KW-0539">Nucleus</keyword>
<dbReference type="PROSITE" id="PS51015">
    <property type="entry name" value="YDG"/>
    <property type="match status" value="1"/>
</dbReference>
<dbReference type="InterPro" id="IPR007728">
    <property type="entry name" value="Pre-SET_dom"/>
</dbReference>
<evidence type="ECO:0000259" key="12">
    <source>
        <dbReference type="PROSITE" id="PS50868"/>
    </source>
</evidence>
<dbReference type="InterPro" id="IPR015947">
    <property type="entry name" value="PUA-like_sf"/>
</dbReference>
<feature type="domain" description="YDG" evidence="13">
    <location>
        <begin position="278"/>
        <end position="429"/>
    </location>
</feature>
<sequence length="736" mass="81586">MVHSVKRDVVTAEKSNSHVFPLKYKRRKVSAKREFPQSCGRKAPQANPKPGEEGSCPENLEFLLGSGRIAPLISAKSNVDGASVGSVENGAALVEPPPANGGVDIALQLQVFQPYVPVEVVDGSMHKRYPSRRRVSASRDYPPHCGRRSSGLRKEKFSGVNNCELIVGDVAGKPVDEGCTSHQSQGEEYVGIEPSKDRVIGSIVHPLVDEEDHKDGCVTRHKVRETLRLFQAIVRKLLKDEESKSKDDKSGTGRVDRLAGNTLKQKGKWVNTGASILGDVPGVEVGDEFRYRVELVVIGLHRPFQSGIDYLNRDGKLIATSIVSSGAYDDKFYNSDELLYSGQGGNPKNKDKAEDQKLEGGNLSLKNSLDEQTPVRVIHGFKETKRIGISGSKVKIVATYTYDGLYLVERYWPEKGPYNTIVYKFQLRRKAGQPELAMKVVKKAKKGCLRPGLCEEDISQGKEKMPISAINTVDDEKPHQFEYIPHMTYPSLYNLSPSMGCECIDGCSDSEKCNCAVKNGGEIPFNYDRAIVIAKPLVHECGPSCKCPPSCHNRVSQHGIQFELEIFKTESSGWGVRSLTSIPSGSFICEYTGELLQDKEAEERTNNDEYLFDIGRNYSTPAVFQLPDLIPPDLKTSDSCKSMEDVGFTIDAAQYGSVGRFINHSCSPNLYAQNLLYDHGDLRMPHVMLFASENIPPLQELTYHYNYMLDQVHDSDGNIKKKSCYCGTSECSGRLY</sequence>
<evidence type="ECO:0000313" key="15">
    <source>
        <dbReference type="Proteomes" id="UP000631114"/>
    </source>
</evidence>
<dbReference type="EMBL" id="JADFTS010000009">
    <property type="protein sequence ID" value="KAF9587685.1"/>
    <property type="molecule type" value="Genomic_DNA"/>
</dbReference>
<dbReference type="GO" id="GO:0003690">
    <property type="term" value="F:double-stranded DNA binding"/>
    <property type="evidence" value="ECO:0007669"/>
    <property type="project" value="TreeGrafter"/>
</dbReference>
<dbReference type="InterPro" id="IPR051357">
    <property type="entry name" value="H3K9_HMTase_SUVAR3-9"/>
</dbReference>
<dbReference type="GO" id="GO:0042054">
    <property type="term" value="F:histone methyltransferase activity"/>
    <property type="evidence" value="ECO:0007669"/>
    <property type="project" value="InterPro"/>
</dbReference>
<dbReference type="InterPro" id="IPR046341">
    <property type="entry name" value="SET_dom_sf"/>
</dbReference>
<evidence type="ECO:0000313" key="14">
    <source>
        <dbReference type="EMBL" id="KAF9587685.1"/>
    </source>
</evidence>
<evidence type="ECO:0000256" key="3">
    <source>
        <dbReference type="ARBA" id="ARBA00022603"/>
    </source>
</evidence>
<dbReference type="PROSITE" id="PS50280">
    <property type="entry name" value="SET"/>
    <property type="match status" value="1"/>
</dbReference>
<dbReference type="PROSITE" id="PS51575">
    <property type="entry name" value="SAM_MT43_SUVAR39_2"/>
    <property type="match status" value="1"/>
</dbReference>
<dbReference type="PANTHER" id="PTHR45660:SF46">
    <property type="entry name" value="HISTONE-LYSINE N-METHYLTRANSFERASE, H3 LYSINE-9 SPECIFIC SUVH6"/>
    <property type="match status" value="1"/>
</dbReference>
<evidence type="ECO:0000259" key="11">
    <source>
        <dbReference type="PROSITE" id="PS50867"/>
    </source>
</evidence>
<dbReference type="SMART" id="SM00317">
    <property type="entry name" value="SET"/>
    <property type="match status" value="1"/>
</dbReference>
<evidence type="ECO:0000259" key="10">
    <source>
        <dbReference type="PROSITE" id="PS50280"/>
    </source>
</evidence>
<dbReference type="SUPFAM" id="SSF82199">
    <property type="entry name" value="SET domain"/>
    <property type="match status" value="1"/>
</dbReference>
<dbReference type="InterPro" id="IPR003105">
    <property type="entry name" value="SRA_YDG"/>
</dbReference>
<dbReference type="PROSITE" id="PS50868">
    <property type="entry name" value="POST_SET"/>
    <property type="match status" value="1"/>
</dbReference>
<dbReference type="InterPro" id="IPR001214">
    <property type="entry name" value="SET_dom"/>
</dbReference>
<dbReference type="Gene3D" id="2.30.280.10">
    <property type="entry name" value="SRA-YDG"/>
    <property type="match status" value="1"/>
</dbReference>
<dbReference type="GO" id="GO:0005694">
    <property type="term" value="C:chromosome"/>
    <property type="evidence" value="ECO:0007669"/>
    <property type="project" value="UniProtKB-SubCell"/>
</dbReference>
<accession>A0A835GWB2</accession>
<evidence type="ECO:0000256" key="8">
    <source>
        <dbReference type="PROSITE-ProRule" id="PRU00358"/>
    </source>
</evidence>
<keyword evidence="15" id="KW-1185">Reference proteome</keyword>
<feature type="domain" description="SET" evidence="10">
    <location>
        <begin position="562"/>
        <end position="706"/>
    </location>
</feature>
<keyword evidence="5" id="KW-0949">S-adenosyl-L-methionine</keyword>
<dbReference type="Pfam" id="PF05033">
    <property type="entry name" value="Pre-SET"/>
    <property type="match status" value="1"/>
</dbReference>
<dbReference type="AlphaFoldDB" id="A0A835GWB2"/>
<feature type="domain" description="Pre-SET" evidence="11">
    <location>
        <begin position="499"/>
        <end position="559"/>
    </location>
</feature>
<dbReference type="SUPFAM" id="SSF88697">
    <property type="entry name" value="PUA domain-like"/>
    <property type="match status" value="1"/>
</dbReference>
<evidence type="ECO:0000256" key="1">
    <source>
        <dbReference type="ARBA" id="ARBA00004286"/>
    </source>
</evidence>
<dbReference type="OrthoDB" id="5792673at2759"/>
<comment type="subcellular location">
    <subcellularLocation>
        <location evidence="1">Chromosome</location>
    </subcellularLocation>
    <subcellularLocation>
        <location evidence="8">Nucleus</location>
    </subcellularLocation>
</comment>
<dbReference type="GO" id="GO:0005634">
    <property type="term" value="C:nucleus"/>
    <property type="evidence" value="ECO:0007669"/>
    <property type="project" value="UniProtKB-SubCell"/>
</dbReference>
<dbReference type="PROSITE" id="PS50867">
    <property type="entry name" value="PRE_SET"/>
    <property type="match status" value="1"/>
</dbReference>
<name>A0A835GWB2_9MAGN</name>
<evidence type="ECO:0000256" key="6">
    <source>
        <dbReference type="ARBA" id="ARBA00022853"/>
    </source>
</evidence>
<gene>
    <name evidence="14" type="ORF">IFM89_004517</name>
</gene>
<dbReference type="SMART" id="SM00466">
    <property type="entry name" value="SRA"/>
    <property type="match status" value="1"/>
</dbReference>
<dbReference type="Pfam" id="PF00856">
    <property type="entry name" value="SET"/>
    <property type="match status" value="1"/>
</dbReference>
<dbReference type="GO" id="GO:0008270">
    <property type="term" value="F:zinc ion binding"/>
    <property type="evidence" value="ECO:0007669"/>
    <property type="project" value="InterPro"/>
</dbReference>
<dbReference type="InterPro" id="IPR025794">
    <property type="entry name" value="H3-K9-MeTrfase_plant"/>
</dbReference>
<organism evidence="14 15">
    <name type="scientific">Coptis chinensis</name>
    <dbReference type="NCBI Taxonomy" id="261450"/>
    <lineage>
        <taxon>Eukaryota</taxon>
        <taxon>Viridiplantae</taxon>
        <taxon>Streptophyta</taxon>
        <taxon>Embryophyta</taxon>
        <taxon>Tracheophyta</taxon>
        <taxon>Spermatophyta</taxon>
        <taxon>Magnoliopsida</taxon>
        <taxon>Ranunculales</taxon>
        <taxon>Ranunculaceae</taxon>
        <taxon>Coptidoideae</taxon>
        <taxon>Coptis</taxon>
    </lineage>
</organism>
<keyword evidence="6" id="KW-0156">Chromatin regulator</keyword>
<feature type="region of interest" description="Disordered" evidence="9">
    <location>
        <begin position="31"/>
        <end position="55"/>
    </location>
</feature>
<dbReference type="InterPro" id="IPR003616">
    <property type="entry name" value="Post-SET_dom"/>
</dbReference>
<evidence type="ECO:0000256" key="9">
    <source>
        <dbReference type="SAM" id="MobiDB-lite"/>
    </source>
</evidence>
<evidence type="ECO:0000259" key="13">
    <source>
        <dbReference type="PROSITE" id="PS51015"/>
    </source>
</evidence>
<keyword evidence="3" id="KW-0489">Methyltransferase</keyword>